<evidence type="ECO:0000313" key="1">
    <source>
        <dbReference type="EMBL" id="AIZ49686.1"/>
    </source>
</evidence>
<reference evidence="1" key="1">
    <citation type="submission" date="2014-03" db="EMBL/GenBank/DDBJ databases">
        <authorList>
            <person name="Emond-Rheault J.-G."/>
            <person name="Trudel M.V."/>
            <person name="Vincent A.T."/>
            <person name="Brochu F."/>
            <person name="Boyle B."/>
            <person name="Tanaka K.H."/>
            <person name="Attere S.A."/>
            <person name="Jubinville E."/>
            <person name="Frenette M."/>
            <person name="Derome N."/>
            <person name="Charette S.J."/>
        </authorList>
    </citation>
    <scope>NUCLEOTIDE SEQUENCE</scope>
    <source>
        <strain evidence="1">09-0167</strain>
    </source>
</reference>
<dbReference type="PATRIC" id="fig|29491.14.peg.4450"/>
<name>A0A0B0F350_AERSS</name>
<reference evidence="1" key="2">
    <citation type="journal article" date="2015" name="Vet. Microbiol.">
        <title>Variants of a genomic island in Aeromonas salmonicida subsp. salmonicida link isolates with their geographical origins.</title>
        <authorList>
            <person name="Emond-Rheault J.G."/>
            <person name="Vincent A.T."/>
            <person name="Trudel M.V."/>
            <person name="Brochu F."/>
            <person name="Boyle B."/>
            <person name="Tanaka K.H."/>
            <person name="Attere S.A."/>
            <person name="Jubinville E."/>
            <person name="Loch T.P."/>
            <person name="Winters A.D."/>
            <person name="Faisal M."/>
            <person name="Frenette M."/>
            <person name="Derome N."/>
            <person name="Charette S.J."/>
        </authorList>
    </citation>
    <scope>NUCLEOTIDE SEQUENCE</scope>
    <source>
        <strain evidence="1">09-0167</strain>
    </source>
</reference>
<dbReference type="EMBL" id="KP861348">
    <property type="protein sequence ID" value="AKD43440.1"/>
    <property type="molecule type" value="Genomic_DNA"/>
</dbReference>
<dbReference type="EMBL" id="KJ626180">
    <property type="protein sequence ID" value="AIZ49686.1"/>
    <property type="molecule type" value="Genomic_DNA"/>
</dbReference>
<accession>A0A0B0F350</accession>
<dbReference type="RefSeq" id="WP_043144083.1">
    <property type="nucleotide sequence ID" value="NZ_JRYV01000095.1"/>
</dbReference>
<reference evidence="2" key="3">
    <citation type="submission" date="2015-02" db="EMBL/GenBank/DDBJ databases">
        <title>AsaGEI2b: a new variant of a genomic island revealed by the draft genome sequence of the Aeromonas salmonicida subsp. salmonicida JF3224 strain isolated from a wild fish in Switzerland.</title>
        <authorList>
            <person name="Emond-Rheault J.-G."/>
            <person name="Vincent A.T."/>
            <person name="Trudel M.V."/>
            <person name="Frey J."/>
            <person name="Frenette M."/>
            <person name="Charette S.J."/>
        </authorList>
    </citation>
    <scope>NUCLEOTIDE SEQUENCE</scope>
    <source>
        <strain evidence="2">JF3224</strain>
    </source>
</reference>
<proteinExistence type="predicted"/>
<organism evidence="1">
    <name type="scientific">Aeromonas salmonicida subsp. salmonicida</name>
    <dbReference type="NCBI Taxonomy" id="29491"/>
    <lineage>
        <taxon>Bacteria</taxon>
        <taxon>Pseudomonadati</taxon>
        <taxon>Pseudomonadota</taxon>
        <taxon>Gammaproteobacteria</taxon>
        <taxon>Aeromonadales</taxon>
        <taxon>Aeromonadaceae</taxon>
        <taxon>Aeromonas</taxon>
    </lineage>
</organism>
<protein>
    <submittedName>
        <fullName evidence="1">Uncharacterized protein</fullName>
    </submittedName>
</protein>
<dbReference type="AlphaFoldDB" id="A0A0B0F350"/>
<evidence type="ECO:0000313" key="2">
    <source>
        <dbReference type="EMBL" id="AKD43440.1"/>
    </source>
</evidence>
<sequence length="75" mass="8638">MSAISDYLKMTEDSYESLDLEWHEDTGNSGEMPYECYANIPEDADPDLLEEMGWKPGQKITAPPWAFDEPDYDDQ</sequence>